<feature type="compositionally biased region" description="Basic and acidic residues" evidence="11">
    <location>
        <begin position="219"/>
        <end position="230"/>
    </location>
</feature>
<dbReference type="PANTHER" id="PTHR45940:SF22">
    <property type="entry name" value="HOMEOBOX DOMAIN-CONTAINING PROTEIN"/>
    <property type="match status" value="1"/>
</dbReference>
<dbReference type="Pfam" id="PF00046">
    <property type="entry name" value="Homeodomain"/>
    <property type="match status" value="1"/>
</dbReference>
<evidence type="ECO:0000256" key="2">
    <source>
        <dbReference type="ARBA" id="ARBA00022473"/>
    </source>
</evidence>
<dbReference type="EMBL" id="CABITT030000001">
    <property type="protein sequence ID" value="VVA91389.1"/>
    <property type="molecule type" value="Genomic_DNA"/>
</dbReference>
<evidence type="ECO:0000256" key="11">
    <source>
        <dbReference type="SAM" id="MobiDB-lite"/>
    </source>
</evidence>
<feature type="region of interest" description="Disordered" evidence="11">
    <location>
        <begin position="209"/>
        <end position="230"/>
    </location>
</feature>
<gene>
    <name evidence="13" type="ORF">ANE_LOCUS1834</name>
</gene>
<keyword evidence="7 9" id="KW-0539">Nucleus</keyword>
<dbReference type="InterPro" id="IPR001356">
    <property type="entry name" value="HD"/>
</dbReference>
<dbReference type="SMART" id="SM00389">
    <property type="entry name" value="HOX"/>
    <property type="match status" value="1"/>
</dbReference>
<keyword evidence="2" id="KW-0217">Developmental protein</keyword>
<feature type="domain" description="Homeobox" evidence="12">
    <location>
        <begin position="46"/>
        <end position="107"/>
    </location>
</feature>
<evidence type="ECO:0000313" key="14">
    <source>
        <dbReference type="Proteomes" id="UP000489600"/>
    </source>
</evidence>
<accession>A0A565AQS1</accession>
<comment type="caution">
    <text evidence="13">The sequence shown here is derived from an EMBL/GenBank/DDBJ whole genome shotgun (WGS) entry which is preliminary data.</text>
</comment>
<evidence type="ECO:0000313" key="13">
    <source>
        <dbReference type="EMBL" id="VVA91389.1"/>
    </source>
</evidence>
<dbReference type="GO" id="GO:0003700">
    <property type="term" value="F:DNA-binding transcription factor activity"/>
    <property type="evidence" value="ECO:0007669"/>
    <property type="project" value="InterPro"/>
</dbReference>
<dbReference type="OrthoDB" id="1105223at2759"/>
<dbReference type="AlphaFoldDB" id="A0A565AQS1"/>
<organism evidence="13 14">
    <name type="scientific">Arabis nemorensis</name>
    <dbReference type="NCBI Taxonomy" id="586526"/>
    <lineage>
        <taxon>Eukaryota</taxon>
        <taxon>Viridiplantae</taxon>
        <taxon>Streptophyta</taxon>
        <taxon>Embryophyta</taxon>
        <taxon>Tracheophyta</taxon>
        <taxon>Spermatophyta</taxon>
        <taxon>Magnoliopsida</taxon>
        <taxon>eudicotyledons</taxon>
        <taxon>Gunneridae</taxon>
        <taxon>Pentapetalae</taxon>
        <taxon>rosids</taxon>
        <taxon>malvids</taxon>
        <taxon>Brassicales</taxon>
        <taxon>Brassicaceae</taxon>
        <taxon>Arabideae</taxon>
        <taxon>Arabis</taxon>
    </lineage>
</organism>
<evidence type="ECO:0000256" key="6">
    <source>
        <dbReference type="ARBA" id="ARBA00023163"/>
    </source>
</evidence>
<dbReference type="Proteomes" id="UP000489600">
    <property type="component" value="Unassembled WGS sequence"/>
</dbReference>
<dbReference type="InterPro" id="IPR044555">
    <property type="entry name" value="WUSCHEL-like"/>
</dbReference>
<evidence type="ECO:0000256" key="7">
    <source>
        <dbReference type="ARBA" id="ARBA00023242"/>
    </source>
</evidence>
<dbReference type="GO" id="GO:0003677">
    <property type="term" value="F:DNA binding"/>
    <property type="evidence" value="ECO:0007669"/>
    <property type="project" value="UniProtKB-UniRule"/>
</dbReference>
<comment type="similarity">
    <text evidence="8">Belongs to the WUS homeobox family.</text>
</comment>
<comment type="subcellular location">
    <subcellularLocation>
        <location evidence="1 9 10">Nucleus</location>
    </subcellularLocation>
</comment>
<evidence type="ECO:0000256" key="5">
    <source>
        <dbReference type="ARBA" id="ARBA00023155"/>
    </source>
</evidence>
<proteinExistence type="inferred from homology"/>
<dbReference type="InterPro" id="IPR009057">
    <property type="entry name" value="Homeodomain-like_sf"/>
</dbReference>
<evidence type="ECO:0000256" key="3">
    <source>
        <dbReference type="ARBA" id="ARBA00023015"/>
    </source>
</evidence>
<evidence type="ECO:0000259" key="12">
    <source>
        <dbReference type="PROSITE" id="PS50071"/>
    </source>
</evidence>
<reference evidence="13" key="1">
    <citation type="submission" date="2019-07" db="EMBL/GenBank/DDBJ databases">
        <authorList>
            <person name="Dittberner H."/>
        </authorList>
    </citation>
    <scope>NUCLEOTIDE SEQUENCE [LARGE SCALE GENOMIC DNA]</scope>
</reference>
<evidence type="ECO:0000256" key="4">
    <source>
        <dbReference type="ARBA" id="ARBA00023125"/>
    </source>
</evidence>
<evidence type="ECO:0000256" key="10">
    <source>
        <dbReference type="RuleBase" id="RU000682"/>
    </source>
</evidence>
<dbReference type="PROSITE" id="PS50071">
    <property type="entry name" value="HOMEOBOX_2"/>
    <property type="match status" value="1"/>
</dbReference>
<dbReference type="CDD" id="cd00086">
    <property type="entry name" value="homeodomain"/>
    <property type="match status" value="1"/>
</dbReference>
<dbReference type="PANTHER" id="PTHR45940">
    <property type="entry name" value="WUSCHEL-RELATED HOMEOBOX 1-RELATED"/>
    <property type="match status" value="1"/>
</dbReference>
<keyword evidence="3" id="KW-0805">Transcription regulation</keyword>
<dbReference type="FunFam" id="1.10.10.60:FF:000118">
    <property type="entry name" value="WUSCHEL-related homeobox 11"/>
    <property type="match status" value="1"/>
</dbReference>
<feature type="DNA-binding region" description="Homeobox" evidence="9">
    <location>
        <begin position="48"/>
        <end position="108"/>
    </location>
</feature>
<keyword evidence="6" id="KW-0804">Transcription</keyword>
<dbReference type="GO" id="GO:0099402">
    <property type="term" value="P:plant organ development"/>
    <property type="evidence" value="ECO:0007669"/>
    <property type="project" value="InterPro"/>
</dbReference>
<protein>
    <recommendedName>
        <fullName evidence="12">Homeobox domain-containing protein</fullName>
    </recommendedName>
</protein>
<dbReference type="Gene3D" id="1.10.10.60">
    <property type="entry name" value="Homeodomain-like"/>
    <property type="match status" value="1"/>
</dbReference>
<keyword evidence="4 9" id="KW-0238">DNA-binding</keyword>
<evidence type="ECO:0000256" key="9">
    <source>
        <dbReference type="PROSITE-ProRule" id="PRU00108"/>
    </source>
</evidence>
<keyword evidence="5 9" id="KW-0371">Homeobox</keyword>
<sequence>MGYNKDLNITPLPLLLYSNNYTTSHARAHCDINEISGNDEQIITGQSRWNPTPEQMMVLQEVYSSGMRTPTTQQIQEIATKLQKYGRIEGKNVFYWFQNHKSRERLKRRRHNQQERFGLNNVHEEPLRNKDNVVDLGNKNSSVSKRRGDHRVIHTTTCLSSSSTHPQNNNIDHHGKIGECERGLEEDKEATCQNRINTNYYHLNITSKGSQETEGEVSFNEHRENQEKTDATGFAEKTRKPNHLCCNYYYYYEFMPLMNCSQNPCGQ</sequence>
<evidence type="ECO:0000256" key="8">
    <source>
        <dbReference type="ARBA" id="ARBA00024040"/>
    </source>
</evidence>
<name>A0A565AQS1_9BRAS</name>
<dbReference type="GO" id="GO:0005634">
    <property type="term" value="C:nucleus"/>
    <property type="evidence" value="ECO:0007669"/>
    <property type="project" value="UniProtKB-SubCell"/>
</dbReference>
<evidence type="ECO:0000256" key="1">
    <source>
        <dbReference type="ARBA" id="ARBA00004123"/>
    </source>
</evidence>
<dbReference type="SUPFAM" id="SSF46689">
    <property type="entry name" value="Homeodomain-like"/>
    <property type="match status" value="1"/>
</dbReference>
<keyword evidence="14" id="KW-1185">Reference proteome</keyword>